<evidence type="ECO:0000313" key="1">
    <source>
        <dbReference type="EMBL" id="MBC5636376.1"/>
    </source>
</evidence>
<dbReference type="Proteomes" id="UP000637359">
    <property type="component" value="Unassembled WGS sequence"/>
</dbReference>
<comment type="caution">
    <text evidence="1">The sequence shown here is derived from an EMBL/GenBank/DDBJ whole genome shotgun (WGS) entry which is preliminary data.</text>
</comment>
<dbReference type="RefSeq" id="WP_186869084.1">
    <property type="nucleotide sequence ID" value="NZ_JACOOL010000003.1"/>
</dbReference>
<sequence>MSNRAWVSWNVNPTVTNSKTSDSGFISGGQYYGEGSFNYKIGVIGTGIGATIGTVEIRVRGDKSGKRSGNFWTTVGPN</sequence>
<protein>
    <submittedName>
        <fullName evidence="1">Uncharacterized protein</fullName>
    </submittedName>
</protein>
<proteinExistence type="predicted"/>
<reference evidence="1" key="1">
    <citation type="submission" date="2020-08" db="EMBL/GenBank/DDBJ databases">
        <title>Genome public.</title>
        <authorList>
            <person name="Liu C."/>
            <person name="Sun Q."/>
        </authorList>
    </citation>
    <scope>NUCLEOTIDE SEQUENCE</scope>
    <source>
        <strain evidence="1">BX22</strain>
    </source>
</reference>
<dbReference type="AlphaFoldDB" id="A0A923L4Q7"/>
<gene>
    <name evidence="1" type="ORF">H8S33_05980</name>
</gene>
<name>A0A923L4Q7_9BACI</name>
<evidence type="ECO:0000313" key="2">
    <source>
        <dbReference type="Proteomes" id="UP000637359"/>
    </source>
</evidence>
<keyword evidence="2" id="KW-1185">Reference proteome</keyword>
<accession>A0A923L4Q7</accession>
<organism evidence="1 2">
    <name type="scientific">Ornithinibacillus hominis</name>
    <dbReference type="NCBI Taxonomy" id="2763055"/>
    <lineage>
        <taxon>Bacteria</taxon>
        <taxon>Bacillati</taxon>
        <taxon>Bacillota</taxon>
        <taxon>Bacilli</taxon>
        <taxon>Bacillales</taxon>
        <taxon>Bacillaceae</taxon>
        <taxon>Ornithinibacillus</taxon>
    </lineage>
</organism>
<dbReference type="EMBL" id="JACOOL010000003">
    <property type="protein sequence ID" value="MBC5636376.1"/>
    <property type="molecule type" value="Genomic_DNA"/>
</dbReference>